<evidence type="ECO:0000256" key="7">
    <source>
        <dbReference type="SAM" id="MobiDB-lite"/>
    </source>
</evidence>
<dbReference type="GO" id="GO:0003676">
    <property type="term" value="F:nucleic acid binding"/>
    <property type="evidence" value="ECO:0007669"/>
    <property type="project" value="InterPro"/>
</dbReference>
<keyword evidence="3 5" id="KW-0863">Zinc-finger</keyword>
<comment type="caution">
    <text evidence="9">The sequence shown here is derived from an EMBL/GenBank/DDBJ whole genome shotgun (WGS) entry which is preliminary data.</text>
</comment>
<feature type="domain" description="CCHC-type" evidence="8">
    <location>
        <begin position="204"/>
        <end position="218"/>
    </location>
</feature>
<dbReference type="Pfam" id="PF00098">
    <property type="entry name" value="zf-CCHC"/>
    <property type="match status" value="3"/>
</dbReference>
<feature type="domain" description="CCHC-type" evidence="8">
    <location>
        <begin position="255"/>
        <end position="271"/>
    </location>
</feature>
<accession>A0A8X6PX46</accession>
<dbReference type="EMBL" id="BMAW01120164">
    <property type="protein sequence ID" value="GFT87949.1"/>
    <property type="molecule type" value="Genomic_DNA"/>
</dbReference>
<organism evidence="9 10">
    <name type="scientific">Nephila pilipes</name>
    <name type="common">Giant wood spider</name>
    <name type="synonym">Nephila maculata</name>
    <dbReference type="NCBI Taxonomy" id="299642"/>
    <lineage>
        <taxon>Eukaryota</taxon>
        <taxon>Metazoa</taxon>
        <taxon>Ecdysozoa</taxon>
        <taxon>Arthropoda</taxon>
        <taxon>Chelicerata</taxon>
        <taxon>Arachnida</taxon>
        <taxon>Araneae</taxon>
        <taxon>Araneomorphae</taxon>
        <taxon>Entelegynae</taxon>
        <taxon>Araneoidea</taxon>
        <taxon>Nephilidae</taxon>
        <taxon>Nephila</taxon>
    </lineage>
</organism>
<dbReference type="PANTHER" id="PTHR46242:SF1">
    <property type="entry name" value="ZINC FINGER CCHC DOMAIN-CONTAINING PROTEIN 9"/>
    <property type="match status" value="1"/>
</dbReference>
<dbReference type="GO" id="GO:0008270">
    <property type="term" value="F:zinc ion binding"/>
    <property type="evidence" value="ECO:0007669"/>
    <property type="project" value="UniProtKB-KW"/>
</dbReference>
<dbReference type="SUPFAM" id="SSF57756">
    <property type="entry name" value="Retrovirus zinc finger-like domains"/>
    <property type="match status" value="2"/>
</dbReference>
<evidence type="ECO:0000256" key="2">
    <source>
        <dbReference type="ARBA" id="ARBA00022737"/>
    </source>
</evidence>
<evidence type="ECO:0000256" key="3">
    <source>
        <dbReference type="ARBA" id="ARBA00022771"/>
    </source>
</evidence>
<feature type="coiled-coil region" evidence="6">
    <location>
        <begin position="86"/>
        <end position="117"/>
    </location>
</feature>
<keyword evidence="2" id="KW-0677">Repeat</keyword>
<keyword evidence="1" id="KW-0479">Metal-binding</keyword>
<protein>
    <submittedName>
        <fullName evidence="9">Zinc finger CCHC domain-containing protein 9</fullName>
    </submittedName>
</protein>
<evidence type="ECO:0000259" key="8">
    <source>
        <dbReference type="PROSITE" id="PS50158"/>
    </source>
</evidence>
<evidence type="ECO:0000313" key="10">
    <source>
        <dbReference type="Proteomes" id="UP000887013"/>
    </source>
</evidence>
<name>A0A8X6PX46_NEPPI</name>
<feature type="region of interest" description="Disordered" evidence="7">
    <location>
        <begin position="1"/>
        <end position="22"/>
    </location>
</feature>
<dbReference type="PANTHER" id="PTHR46242">
    <property type="entry name" value="ZINC FINGER CCHC DOMAIN-CONTAINING PROTEIN 9 ZCCHC9"/>
    <property type="match status" value="1"/>
</dbReference>
<dbReference type="InterPro" id="IPR042246">
    <property type="entry name" value="ZCCHC9"/>
</dbReference>
<evidence type="ECO:0000256" key="6">
    <source>
        <dbReference type="SAM" id="Coils"/>
    </source>
</evidence>
<keyword evidence="10" id="KW-1185">Reference proteome</keyword>
<dbReference type="InterPro" id="IPR001878">
    <property type="entry name" value="Znf_CCHC"/>
</dbReference>
<gene>
    <name evidence="9" type="primary">ZCCHC9</name>
    <name evidence="9" type="ORF">NPIL_130561</name>
</gene>
<dbReference type="GO" id="GO:0005730">
    <property type="term" value="C:nucleolus"/>
    <property type="evidence" value="ECO:0007669"/>
    <property type="project" value="TreeGrafter"/>
</dbReference>
<dbReference type="OrthoDB" id="3863715at2759"/>
<dbReference type="FunFam" id="4.10.60.10:FF:000091">
    <property type="entry name" value="Zinc finger CCHC-type-containing 9"/>
    <property type="match status" value="1"/>
</dbReference>
<dbReference type="Proteomes" id="UP000887013">
    <property type="component" value="Unassembled WGS sequence"/>
</dbReference>
<dbReference type="PROSITE" id="PS50158">
    <property type="entry name" value="ZF_CCHC"/>
    <property type="match status" value="2"/>
</dbReference>
<evidence type="ECO:0000313" key="9">
    <source>
        <dbReference type="EMBL" id="GFT87949.1"/>
    </source>
</evidence>
<dbReference type="Gene3D" id="4.10.60.10">
    <property type="entry name" value="Zinc finger, CCHC-type"/>
    <property type="match status" value="2"/>
</dbReference>
<keyword evidence="4" id="KW-0862">Zinc</keyword>
<evidence type="ECO:0000256" key="1">
    <source>
        <dbReference type="ARBA" id="ARBA00022723"/>
    </source>
</evidence>
<reference evidence="9" key="1">
    <citation type="submission" date="2020-08" db="EMBL/GenBank/DDBJ databases">
        <title>Multicomponent nature underlies the extraordinary mechanical properties of spider dragline silk.</title>
        <authorList>
            <person name="Kono N."/>
            <person name="Nakamura H."/>
            <person name="Mori M."/>
            <person name="Yoshida Y."/>
            <person name="Ohtoshi R."/>
            <person name="Malay A.D."/>
            <person name="Moran D.A.P."/>
            <person name="Tomita M."/>
            <person name="Numata K."/>
            <person name="Arakawa K."/>
        </authorList>
    </citation>
    <scope>NUCLEOTIDE SEQUENCE</scope>
</reference>
<proteinExistence type="predicted"/>
<evidence type="ECO:0000256" key="5">
    <source>
        <dbReference type="PROSITE-ProRule" id="PRU00047"/>
    </source>
</evidence>
<dbReference type="SMART" id="SM00343">
    <property type="entry name" value="ZnF_C2HC"/>
    <property type="match status" value="4"/>
</dbReference>
<sequence length="344" mass="40046">MTRYTRAGNTQKHQKVPENATPWKEFFSNTMSKSKDLSIHKVKTGKIEKKKQKKLAHNDKRKMINKTKIKEIEDCTKLKKIRPIINKQLKTEVSNSQQKIVKEKEELQESMNAVNLQCSNSTEITENFTNLSVPRDSKDNVRPFMKNRSRESFLLLPPNMERKLYKIKKKLRKNGEPEEVIKQIARKERRKAELNHRNASRKICFKCRQKGHCLSECPLSRDKSNQETGICFKCGSTEHVSYKCKQKVEGYPFAKCFICNEQGHISRDCPQNKHGIYPKGGKCNLCGNVNHLRKDCPTLKKKESEEEITLDTINKEKSVDAEVIHDQRTVGKKEKEKKKIITFL</sequence>
<dbReference type="InterPro" id="IPR036875">
    <property type="entry name" value="Znf_CCHC_sf"/>
</dbReference>
<dbReference type="AlphaFoldDB" id="A0A8X6PX46"/>
<keyword evidence="6" id="KW-0175">Coiled coil</keyword>
<evidence type="ECO:0000256" key="4">
    <source>
        <dbReference type="ARBA" id="ARBA00022833"/>
    </source>
</evidence>